<evidence type="ECO:0000259" key="1">
    <source>
        <dbReference type="Pfam" id="PF00144"/>
    </source>
</evidence>
<dbReference type="InterPro" id="IPR050789">
    <property type="entry name" value="Diverse_Enzym_Activities"/>
</dbReference>
<gene>
    <name evidence="2" type="ORF">SAMN04489713_111348</name>
</gene>
<dbReference type="STRING" id="1993.SAMN04489713_111348"/>
<protein>
    <submittedName>
        <fullName evidence="2">CubicO group peptidase, beta-lactamase class C family</fullName>
    </submittedName>
</protein>
<organism evidence="2 3">
    <name type="scientific">Actinomadura madurae</name>
    <dbReference type="NCBI Taxonomy" id="1993"/>
    <lineage>
        <taxon>Bacteria</taxon>
        <taxon>Bacillati</taxon>
        <taxon>Actinomycetota</taxon>
        <taxon>Actinomycetes</taxon>
        <taxon>Streptosporangiales</taxon>
        <taxon>Thermomonosporaceae</taxon>
        <taxon>Actinomadura</taxon>
    </lineage>
</organism>
<proteinExistence type="predicted"/>
<dbReference type="InParanoid" id="A0A1I5MMY6"/>
<dbReference type="EMBL" id="FOVH01000011">
    <property type="protein sequence ID" value="SFP10962.1"/>
    <property type="molecule type" value="Genomic_DNA"/>
</dbReference>
<dbReference type="PANTHER" id="PTHR43283:SF3">
    <property type="entry name" value="BETA-LACTAMASE FAMILY PROTEIN (AFU_ORTHOLOGUE AFUA_5G07500)"/>
    <property type="match status" value="1"/>
</dbReference>
<name>A0A1I5MMY6_9ACTN</name>
<dbReference type="Pfam" id="PF00144">
    <property type="entry name" value="Beta-lactamase"/>
    <property type="match status" value="1"/>
</dbReference>
<dbReference type="InterPro" id="IPR001466">
    <property type="entry name" value="Beta-lactam-related"/>
</dbReference>
<dbReference type="AlphaFoldDB" id="A0A1I5MMY6"/>
<dbReference type="Gene3D" id="3.40.710.10">
    <property type="entry name" value="DD-peptidase/beta-lactamase superfamily"/>
    <property type="match status" value="1"/>
</dbReference>
<dbReference type="eggNOG" id="COG1680">
    <property type="taxonomic scope" value="Bacteria"/>
</dbReference>
<keyword evidence="3" id="KW-1185">Reference proteome</keyword>
<accession>A0A1I5MMY6</accession>
<dbReference type="OrthoDB" id="3863176at2"/>
<sequence length="381" mass="40450">MLGGAAASGGAALTSLGAAPAAAASGRIPPGLKPGGELDQLIADLAAGDRFSGSVLLTYRKRPVLSRSHGMADRKKGVRNGPRTRFALASITKMFTAVAVHQLVRKGKLNYTDKLGAHLDGFPAHIADKVTVHHMLTHSSGLGDFHGMPGYSEASEKWNSPDEVLNGTVDFIRKVDLAFPPGAGNQYSNSAYCLLGAIVAALSKQSYYTYMKHLFRDAGMGDSGFFTKPQWRADPTLAHPYYKKPGSSEWTDGLEEHAYIALPPGGSFATCADMDRFAQILMNDDLLGPVYTSLMLGAKIPRPDDEPSEERLGTAFAGYGSLTELAGDQWVHGHGGGSTLGTSANLDFFPASGWVVVVLGNSGDRSSQPIAELARDLILQQ</sequence>
<dbReference type="InterPro" id="IPR012338">
    <property type="entry name" value="Beta-lactam/transpept-like"/>
</dbReference>
<dbReference type="SUPFAM" id="SSF56601">
    <property type="entry name" value="beta-lactamase/transpeptidase-like"/>
    <property type="match status" value="1"/>
</dbReference>
<dbReference type="PANTHER" id="PTHR43283">
    <property type="entry name" value="BETA-LACTAMASE-RELATED"/>
    <property type="match status" value="1"/>
</dbReference>
<evidence type="ECO:0000313" key="3">
    <source>
        <dbReference type="Proteomes" id="UP000183413"/>
    </source>
</evidence>
<dbReference type="Proteomes" id="UP000183413">
    <property type="component" value="Unassembled WGS sequence"/>
</dbReference>
<evidence type="ECO:0000313" key="2">
    <source>
        <dbReference type="EMBL" id="SFP10962.1"/>
    </source>
</evidence>
<reference evidence="2 3" key="1">
    <citation type="submission" date="2016-10" db="EMBL/GenBank/DDBJ databases">
        <authorList>
            <person name="de Groot N.N."/>
        </authorList>
    </citation>
    <scope>NUCLEOTIDE SEQUENCE [LARGE SCALE GENOMIC DNA]</scope>
    <source>
        <strain evidence="2 3">DSM 43067</strain>
    </source>
</reference>
<feature type="domain" description="Beta-lactamase-related" evidence="1">
    <location>
        <begin position="38"/>
        <end position="368"/>
    </location>
</feature>